<dbReference type="PANTHER" id="PTHR10242:SF7">
    <property type="entry name" value="HHH-GPD DOMAIN-CONTAINING PROTEIN"/>
    <property type="match status" value="1"/>
</dbReference>
<dbReference type="PANTHER" id="PTHR10242">
    <property type="entry name" value="8-OXOGUANINE DNA GLYCOSYLASE"/>
    <property type="match status" value="1"/>
</dbReference>
<dbReference type="InterPro" id="IPR052054">
    <property type="entry name" value="Oxidative_DNA_repair_enzyme"/>
</dbReference>
<gene>
    <name evidence="1" type="ORF">Scep_010168</name>
</gene>
<dbReference type="InterPro" id="IPR011257">
    <property type="entry name" value="DNA_glycosylase"/>
</dbReference>
<proteinExistence type="predicted"/>
<accession>A0AAP0JUK8</accession>
<dbReference type="GO" id="GO:0006285">
    <property type="term" value="P:base-excision repair, AP site formation"/>
    <property type="evidence" value="ECO:0007669"/>
    <property type="project" value="TreeGrafter"/>
</dbReference>
<name>A0AAP0JUK8_9MAGN</name>
<reference evidence="1 2" key="1">
    <citation type="submission" date="2024-01" db="EMBL/GenBank/DDBJ databases">
        <title>Genome assemblies of Stephania.</title>
        <authorList>
            <person name="Yang L."/>
        </authorList>
    </citation>
    <scope>NUCLEOTIDE SEQUENCE [LARGE SCALE GENOMIC DNA]</scope>
    <source>
        <strain evidence="1">JXDWG</strain>
        <tissue evidence="1">Leaf</tissue>
    </source>
</reference>
<keyword evidence="2" id="KW-1185">Reference proteome</keyword>
<dbReference type="EMBL" id="JBBNAG010000004">
    <property type="protein sequence ID" value="KAK9140487.1"/>
    <property type="molecule type" value="Genomic_DNA"/>
</dbReference>
<dbReference type="Proteomes" id="UP001419268">
    <property type="component" value="Unassembled WGS sequence"/>
</dbReference>
<evidence type="ECO:0000313" key="1">
    <source>
        <dbReference type="EMBL" id="KAK9140487.1"/>
    </source>
</evidence>
<evidence type="ECO:0000313" key="2">
    <source>
        <dbReference type="Proteomes" id="UP001419268"/>
    </source>
</evidence>
<sequence length="370" mass="42472">MDDLYALTLPLVESSSFDFEKVVCSHGFFMMAPNLWDPINRILRRPLRLLSDPTTIVTVQISHHDPSSLLVQVLDTNISTTFSLSQQDQNHLLSQVARMLRISEMEEEKVREFHRMHHEAKNRGFSRVLRSPTLFEDMVKSILLCNCRSLDMAKALCDLQLEMRTNNSTDLLKSSSAATSGKRKRKYSSTKEDSSEAQVGDFPSFKELAGVDHQFLQIRCNLGYRALSIVGLAQKIAKSKGKWLHELEKAEKTLLEGDTTICDNVYEKLMRIKGFGSFASSYVLTCMGNYQRIPADSETIRHLNKVHGRRCSKETLRRHVEDVYKKFAPFQFLAYWSELWEFYEKEFGNLSTLEPSKYKTISGSFPNKGK</sequence>
<organism evidence="1 2">
    <name type="scientific">Stephania cephalantha</name>
    <dbReference type="NCBI Taxonomy" id="152367"/>
    <lineage>
        <taxon>Eukaryota</taxon>
        <taxon>Viridiplantae</taxon>
        <taxon>Streptophyta</taxon>
        <taxon>Embryophyta</taxon>
        <taxon>Tracheophyta</taxon>
        <taxon>Spermatophyta</taxon>
        <taxon>Magnoliopsida</taxon>
        <taxon>Ranunculales</taxon>
        <taxon>Menispermaceae</taxon>
        <taxon>Menispermoideae</taxon>
        <taxon>Cissampelideae</taxon>
        <taxon>Stephania</taxon>
    </lineage>
</organism>
<comment type="caution">
    <text evidence="1">The sequence shown here is derived from an EMBL/GenBank/DDBJ whole genome shotgun (WGS) entry which is preliminary data.</text>
</comment>
<protein>
    <recommendedName>
        <fullName evidence="3">HhH-GPD domain-containing protein</fullName>
    </recommendedName>
</protein>
<dbReference type="Gene3D" id="1.10.340.30">
    <property type="entry name" value="Hypothetical protein, domain 2"/>
    <property type="match status" value="1"/>
</dbReference>
<evidence type="ECO:0008006" key="3">
    <source>
        <dbReference type="Google" id="ProtNLM"/>
    </source>
</evidence>
<dbReference type="GO" id="GO:0005634">
    <property type="term" value="C:nucleus"/>
    <property type="evidence" value="ECO:0007669"/>
    <property type="project" value="TreeGrafter"/>
</dbReference>
<dbReference type="SUPFAM" id="SSF48150">
    <property type="entry name" value="DNA-glycosylase"/>
    <property type="match status" value="1"/>
</dbReference>
<dbReference type="AlphaFoldDB" id="A0AAP0JUK8"/>
<dbReference type="GO" id="GO:0034039">
    <property type="term" value="F:8-oxo-7,8-dihydroguanine DNA N-glycosylase activity"/>
    <property type="evidence" value="ECO:0007669"/>
    <property type="project" value="TreeGrafter"/>
</dbReference>